<keyword evidence="1" id="KW-0863">Zinc-finger</keyword>
<dbReference type="EMBL" id="SDMP01000015">
    <property type="protein sequence ID" value="RYR09078.1"/>
    <property type="molecule type" value="Genomic_DNA"/>
</dbReference>
<comment type="subcellular location">
    <subcellularLocation>
        <location evidence="1">Nucleus</location>
    </subcellularLocation>
</comment>
<keyword evidence="3" id="KW-1185">Reference proteome</keyword>
<dbReference type="GO" id="GO:0006355">
    <property type="term" value="P:regulation of DNA-templated transcription"/>
    <property type="evidence" value="ECO:0007669"/>
    <property type="project" value="UniProtKB-UniRule"/>
</dbReference>
<keyword evidence="1" id="KW-0539">Nucleus</keyword>
<organism evidence="2 3">
    <name type="scientific">Arachis hypogaea</name>
    <name type="common">Peanut</name>
    <dbReference type="NCBI Taxonomy" id="3818"/>
    <lineage>
        <taxon>Eukaryota</taxon>
        <taxon>Viridiplantae</taxon>
        <taxon>Streptophyta</taxon>
        <taxon>Embryophyta</taxon>
        <taxon>Tracheophyta</taxon>
        <taxon>Spermatophyta</taxon>
        <taxon>Magnoliopsida</taxon>
        <taxon>eudicotyledons</taxon>
        <taxon>Gunneridae</taxon>
        <taxon>Pentapetalae</taxon>
        <taxon>rosids</taxon>
        <taxon>fabids</taxon>
        <taxon>Fabales</taxon>
        <taxon>Fabaceae</taxon>
        <taxon>Papilionoideae</taxon>
        <taxon>50 kb inversion clade</taxon>
        <taxon>dalbergioids sensu lato</taxon>
        <taxon>Dalbergieae</taxon>
        <taxon>Pterocarpus clade</taxon>
        <taxon>Arachis</taxon>
    </lineage>
</organism>
<keyword evidence="1" id="KW-0479">Metal-binding</keyword>
<comment type="similarity">
    <text evidence="1">Belongs to the FHY3/FAR1 family.</text>
</comment>
<comment type="function">
    <text evidence="1">Putative transcription activator involved in regulating light control of development.</text>
</comment>
<accession>A0A444Z4E9</accession>
<comment type="caution">
    <text evidence="2">The sequence shown here is derived from an EMBL/GenBank/DDBJ whole genome shotgun (WGS) entry which is preliminary data.</text>
</comment>
<name>A0A444Z4E9_ARAHY</name>
<dbReference type="GO" id="GO:0005634">
    <property type="term" value="C:nucleus"/>
    <property type="evidence" value="ECO:0007669"/>
    <property type="project" value="UniProtKB-SubCell"/>
</dbReference>
<dbReference type="PANTHER" id="PTHR31669">
    <property type="entry name" value="PROTEIN FAR1-RELATED SEQUENCE 10-RELATED"/>
    <property type="match status" value="1"/>
</dbReference>
<sequence>MVILVEAVSNMASSRLSLSNQGTPIDECGEAPKEHSSVTFFAQSKRQQNTALASYPQPYPEQFREVQAQFRGKVNCTTRSTHFALRYTVYEVVEQVSNSTFNKFAVTYDNISAEVKSQCLLFESRGILCHHSLSGLIFEQNILEGWSKNVKRRHTHIKTSHDEPLLEPRSKKFDNLVFRSQNICEFVSESEELTVILHCSYDNAMVEMQEYKAKSKGKCSLSHKDASLEDNNELQSPRRVRTRGCPKNRLGSKMEKQIANASKKKKMKALSELNLFYGGSVVQSNSSQYHGYVMNYQFRDSKDLISCPLPTDVDVWCFDTLILFYQSFSSSKHPQF</sequence>
<keyword evidence="1" id="KW-0862">Zinc</keyword>
<evidence type="ECO:0000313" key="3">
    <source>
        <dbReference type="Proteomes" id="UP000289738"/>
    </source>
</evidence>
<protein>
    <recommendedName>
        <fullName evidence="1">Protein FAR1-RELATED SEQUENCE</fullName>
    </recommendedName>
</protein>
<proteinExistence type="inferred from homology"/>
<dbReference type="PANTHER" id="PTHR31669:SF283">
    <property type="entry name" value="PROTEIN FAR1-RELATED SEQUENCE"/>
    <property type="match status" value="1"/>
</dbReference>
<evidence type="ECO:0000256" key="1">
    <source>
        <dbReference type="RuleBase" id="RU367018"/>
    </source>
</evidence>
<dbReference type="InterPro" id="IPR031052">
    <property type="entry name" value="FHY3/FAR1"/>
</dbReference>
<gene>
    <name evidence="2" type="ORF">Ahy_B05g077147</name>
</gene>
<reference evidence="2 3" key="1">
    <citation type="submission" date="2019-01" db="EMBL/GenBank/DDBJ databases">
        <title>Sequencing of cultivated peanut Arachis hypogaea provides insights into genome evolution and oil improvement.</title>
        <authorList>
            <person name="Chen X."/>
        </authorList>
    </citation>
    <scope>NUCLEOTIDE SEQUENCE [LARGE SCALE GENOMIC DNA]</scope>
    <source>
        <strain evidence="3">cv. Fuhuasheng</strain>
        <tissue evidence="2">Leaves</tissue>
    </source>
</reference>
<evidence type="ECO:0000313" key="2">
    <source>
        <dbReference type="EMBL" id="RYR09078.1"/>
    </source>
</evidence>
<dbReference type="GO" id="GO:0008270">
    <property type="term" value="F:zinc ion binding"/>
    <property type="evidence" value="ECO:0007669"/>
    <property type="project" value="UniProtKB-UniRule"/>
</dbReference>
<dbReference type="AlphaFoldDB" id="A0A444Z4E9"/>
<dbReference type="Proteomes" id="UP000289738">
    <property type="component" value="Chromosome B05"/>
</dbReference>